<evidence type="ECO:0000259" key="3">
    <source>
        <dbReference type="Pfam" id="PF21141"/>
    </source>
</evidence>
<dbReference type="GO" id="GO:0005737">
    <property type="term" value="C:cytoplasm"/>
    <property type="evidence" value="ECO:0007669"/>
    <property type="project" value="EnsemblMetazoa"/>
</dbReference>
<feature type="compositionally biased region" description="Polar residues" evidence="1">
    <location>
        <begin position="40"/>
        <end position="52"/>
    </location>
</feature>
<feature type="domain" description="Trehalose-6-phosphate phosphatase C-terminal" evidence="3">
    <location>
        <begin position="210"/>
        <end position="477"/>
    </location>
</feature>
<dbReference type="AlphaFoldDB" id="A0A8R1XPR8"/>
<reference evidence="5" key="1">
    <citation type="submission" date="2013-10" db="EMBL/GenBank/DDBJ databases">
        <title>Genome sequencing of Onchocerca volvulus.</title>
        <authorList>
            <person name="Cotton J."/>
            <person name="Tsai J."/>
            <person name="Stanley E."/>
            <person name="Tracey A."/>
            <person name="Holroyd N."/>
            <person name="Lustigman S."/>
            <person name="Berriman M."/>
        </authorList>
    </citation>
    <scope>NUCLEOTIDE SEQUENCE</scope>
</reference>
<keyword evidence="5" id="KW-1185">Reference proteome</keyword>
<dbReference type="Gene3D" id="3.40.50.1000">
    <property type="entry name" value="HAD superfamily/HAD-like"/>
    <property type="match status" value="1"/>
</dbReference>
<name>A0A8R1XPR8_ONCVO</name>
<dbReference type="Pfam" id="PF18572">
    <property type="entry name" value="T6PP_N"/>
    <property type="match status" value="1"/>
</dbReference>
<dbReference type="GO" id="GO:0004805">
    <property type="term" value="F:trehalose-phosphatase activity"/>
    <property type="evidence" value="ECO:0007669"/>
    <property type="project" value="EnsemblMetazoa"/>
</dbReference>
<dbReference type="InterPro" id="IPR023214">
    <property type="entry name" value="HAD_sf"/>
</dbReference>
<dbReference type="OMA" id="YCGRYRS"/>
<dbReference type="InterPro" id="IPR049063">
    <property type="entry name" value="T6PP_C"/>
</dbReference>
<dbReference type="InterPro" id="IPR041064">
    <property type="entry name" value="T6PP_helical"/>
</dbReference>
<organism evidence="4 5">
    <name type="scientific">Onchocerca volvulus</name>
    <dbReference type="NCBI Taxonomy" id="6282"/>
    <lineage>
        <taxon>Eukaryota</taxon>
        <taxon>Metazoa</taxon>
        <taxon>Ecdysozoa</taxon>
        <taxon>Nematoda</taxon>
        <taxon>Chromadorea</taxon>
        <taxon>Rhabditida</taxon>
        <taxon>Spirurina</taxon>
        <taxon>Spiruromorpha</taxon>
        <taxon>Filarioidea</taxon>
        <taxon>Onchocercidae</taxon>
        <taxon>Onchocerca</taxon>
    </lineage>
</organism>
<evidence type="ECO:0000313" key="4">
    <source>
        <dbReference type="EnsemblMetazoa" id="OVOC1922.1"/>
    </source>
</evidence>
<dbReference type="Proteomes" id="UP000024404">
    <property type="component" value="Unassembled WGS sequence"/>
</dbReference>
<dbReference type="Gene3D" id="3.30.70.3080">
    <property type="match status" value="1"/>
</dbReference>
<dbReference type="EnsemblMetazoa" id="OVOC1922.1">
    <property type="protein sequence ID" value="OVOC1922.1"/>
    <property type="gene ID" value="WBGene00238731"/>
</dbReference>
<feature type="region of interest" description="Disordered" evidence="1">
    <location>
        <begin position="1"/>
        <end position="52"/>
    </location>
</feature>
<feature type="domain" description="Trehalose-6-phosphate phosphatase helical bundle" evidence="2">
    <location>
        <begin position="64"/>
        <end position="159"/>
    </location>
</feature>
<protein>
    <submittedName>
        <fullName evidence="4">T6PP_N domain-containing protein</fullName>
    </submittedName>
</protein>
<evidence type="ECO:0000313" key="5">
    <source>
        <dbReference type="Proteomes" id="UP000024404"/>
    </source>
</evidence>
<accession>A0A8R1XPR8</accession>
<dbReference type="SUPFAM" id="SSF56784">
    <property type="entry name" value="HAD-like"/>
    <property type="match status" value="1"/>
</dbReference>
<dbReference type="InterPro" id="IPR036412">
    <property type="entry name" value="HAD-like_sf"/>
</dbReference>
<dbReference type="Gene3D" id="1.20.58.1800">
    <property type="match status" value="1"/>
</dbReference>
<dbReference type="EMBL" id="CMVM020000060">
    <property type="status" value="NOT_ANNOTATED_CDS"/>
    <property type="molecule type" value="Genomic_DNA"/>
</dbReference>
<reference evidence="4" key="2">
    <citation type="submission" date="2022-06" db="UniProtKB">
        <authorList>
            <consortium name="EnsemblMetazoa"/>
        </authorList>
    </citation>
    <scope>IDENTIFICATION</scope>
</reference>
<evidence type="ECO:0000259" key="2">
    <source>
        <dbReference type="Pfam" id="PF18572"/>
    </source>
</evidence>
<dbReference type="FunFam" id="3.30.70.3080:FF:000001">
    <property type="entry name" value="Trehalose-phosphatase"/>
    <property type="match status" value="1"/>
</dbReference>
<dbReference type="Pfam" id="PF21141">
    <property type="entry name" value="T6PP_C"/>
    <property type="match status" value="1"/>
</dbReference>
<feature type="compositionally biased region" description="Basic and acidic residues" evidence="1">
    <location>
        <begin position="7"/>
        <end position="33"/>
    </location>
</feature>
<dbReference type="GO" id="GO:0005992">
    <property type="term" value="P:trehalose biosynthetic process"/>
    <property type="evidence" value="ECO:0007669"/>
    <property type="project" value="EnsemblMetazoa"/>
</dbReference>
<dbReference type="GO" id="GO:1901136">
    <property type="term" value="P:carbohydrate derivative catabolic process"/>
    <property type="evidence" value="ECO:0007669"/>
    <property type="project" value="EnsemblMetazoa"/>
</dbReference>
<sequence>MTETVTDQEKQENAKAEKQEATKDEPAERKESEAFELGSYENTGQNSSLSLEQSDIIKNDNVQTVDDFKNLMYKMQETRRMIVIALLNEKDLKEDDIEILKRAYERLTDNQTHSFQREMCTLTTKLSVNIRDETKGLEKDLKYLEILTHIRKEEPSLSWPIIMSRLDLISILANYHPDGEEKFMKEYENTVSFLRTFVNSEAITGKKPIFITDWDGTMKDYCSQYATNLQPVYSAVGITRFADHFTRICAVLTAGPLRGPGILDLTAMPIDGPVMFSGSWGREWWLSGKRVVHEDGITDAGFNALQRLDEEMRDLLHSSDYAPFALVGSGVQRKVDRLTFGVQTVCHHVTSELSDKYQMAIKERMHRVDPNSQILVFDPSTELEVEVVAHNSGIVWNKADGVDRLIKSLGDSLNTPGKVLICGDTLSDMPMIRQAAKQNPDGVMAIFVGTKMSLREEVKQIVGDESRCCFVSCPDVIHAAMSQILNEQCIGESSKKNNKMTSET</sequence>
<proteinExistence type="predicted"/>
<evidence type="ECO:0000256" key="1">
    <source>
        <dbReference type="SAM" id="MobiDB-lite"/>
    </source>
</evidence>